<dbReference type="InterPro" id="IPR013784">
    <property type="entry name" value="Carb-bd-like_fold"/>
</dbReference>
<organism evidence="2 3">
    <name type="scientific">Winogradskyella maritima</name>
    <dbReference type="NCBI Taxonomy" id="1517766"/>
    <lineage>
        <taxon>Bacteria</taxon>
        <taxon>Pseudomonadati</taxon>
        <taxon>Bacteroidota</taxon>
        <taxon>Flavobacteriia</taxon>
        <taxon>Flavobacteriales</taxon>
        <taxon>Flavobacteriaceae</taxon>
        <taxon>Winogradskyella</taxon>
    </lineage>
</organism>
<dbReference type="Gene3D" id="2.60.40.10">
    <property type="entry name" value="Immunoglobulins"/>
    <property type="match status" value="1"/>
</dbReference>
<comment type="caution">
    <text evidence="2">The sequence shown here is derived from an EMBL/GenBank/DDBJ whole genome shotgun (WGS) entry which is preliminary data.</text>
</comment>
<accession>A0ABV8AHS7</accession>
<evidence type="ECO:0000313" key="3">
    <source>
        <dbReference type="Proteomes" id="UP001595812"/>
    </source>
</evidence>
<keyword evidence="3" id="KW-1185">Reference proteome</keyword>
<dbReference type="RefSeq" id="WP_386100454.1">
    <property type="nucleotide sequence ID" value="NZ_JBHSAT010000005.1"/>
</dbReference>
<dbReference type="SMART" id="SM01065">
    <property type="entry name" value="CBM_2"/>
    <property type="match status" value="1"/>
</dbReference>
<sequence length="130" mass="15185">MKHIKNLIFGILALSFLSCVQQTQTKKISFQLKLENPSEVTSVGLRGNLEPLSWKSTMPLTYFEKDNVYRTEIELSTANFDLEFKFVVNDSVFELKNQNNRQIQFKYEPESIVYKAIYNVPEPIELSRNE</sequence>
<name>A0ABV8AHS7_9FLAO</name>
<dbReference type="Proteomes" id="UP001595812">
    <property type="component" value="Unassembled WGS sequence"/>
</dbReference>
<gene>
    <name evidence="2" type="ORF">ACFOSX_10410</name>
</gene>
<proteinExistence type="predicted"/>
<dbReference type="EMBL" id="JBHSAT010000005">
    <property type="protein sequence ID" value="MFC3877646.1"/>
    <property type="molecule type" value="Genomic_DNA"/>
</dbReference>
<evidence type="ECO:0000313" key="2">
    <source>
        <dbReference type="EMBL" id="MFC3877646.1"/>
    </source>
</evidence>
<dbReference type="InterPro" id="IPR013783">
    <property type="entry name" value="Ig-like_fold"/>
</dbReference>
<dbReference type="PROSITE" id="PS51257">
    <property type="entry name" value="PROKAR_LIPOPROTEIN"/>
    <property type="match status" value="1"/>
</dbReference>
<evidence type="ECO:0000259" key="1">
    <source>
        <dbReference type="SMART" id="SM01065"/>
    </source>
</evidence>
<reference evidence="3" key="1">
    <citation type="journal article" date="2019" name="Int. J. Syst. Evol. Microbiol.">
        <title>The Global Catalogue of Microorganisms (GCM) 10K type strain sequencing project: providing services to taxonomists for standard genome sequencing and annotation.</title>
        <authorList>
            <consortium name="The Broad Institute Genomics Platform"/>
            <consortium name="The Broad Institute Genome Sequencing Center for Infectious Disease"/>
            <person name="Wu L."/>
            <person name="Ma J."/>
        </authorList>
    </citation>
    <scope>NUCLEOTIDE SEQUENCE [LARGE SCALE GENOMIC DNA]</scope>
    <source>
        <strain evidence="3">CECT 8979</strain>
    </source>
</reference>
<dbReference type="SUPFAM" id="SSF49452">
    <property type="entry name" value="Starch-binding domain-like"/>
    <property type="match status" value="1"/>
</dbReference>
<dbReference type="InterPro" id="IPR002044">
    <property type="entry name" value="CBM20"/>
</dbReference>
<feature type="domain" description="CBM20" evidence="1">
    <location>
        <begin position="27"/>
        <end position="115"/>
    </location>
</feature>
<protein>
    <submittedName>
        <fullName evidence="2">CBM20 domain-containing protein</fullName>
    </submittedName>
</protein>